<evidence type="ECO:0000313" key="5">
    <source>
        <dbReference type="EMBL" id="SET38028.1"/>
    </source>
</evidence>
<comment type="miscellaneous">
    <text evidence="2">Reaction mechanism of ThiL seems to utilize a direct, inline transfer of the gamma-phosphate of ATP to TMP rather than a phosphorylated enzyme intermediate.</text>
</comment>
<organism evidence="5 6">
    <name type="scientific">Marinobacter segnicrescens</name>
    <dbReference type="NCBI Taxonomy" id="430453"/>
    <lineage>
        <taxon>Bacteria</taxon>
        <taxon>Pseudomonadati</taxon>
        <taxon>Pseudomonadota</taxon>
        <taxon>Gammaproteobacteria</taxon>
        <taxon>Pseudomonadales</taxon>
        <taxon>Marinobacteraceae</taxon>
        <taxon>Marinobacter</taxon>
    </lineage>
</organism>
<sequence>MGEFELIGRLFRPLAEITRQEGVLLGPGDDCAIQRVPAGHDLVFSVDTLVEGVHFPGQYDPARLGWRALAVAVSDLAAMGADPVCYTLALTLPDADEAWVAALVSGLREASLAFGVALAGGDITRGPLTLTLQVHGVVPEGQGILRSGARPGDLVAVTGPLGGAAAALEWLDDPQPPSSVSPLLDCYHRPVPKIDTGRRLRGVASAAIDISDGLAADLGHILEASGVGAWLEAAAIPRRYGIAEASLEQALYGGDDYQLCVTLPSPALPMLPGDVSKSLHVIGEIRSAEGLYLQHPDGARELLTTGTGYDHFKTE</sequence>
<keyword evidence="2 5" id="KW-0418">Kinase</keyword>
<keyword evidence="2" id="KW-0460">Magnesium</keyword>
<reference evidence="6" key="1">
    <citation type="submission" date="2016-10" db="EMBL/GenBank/DDBJ databases">
        <authorList>
            <person name="Varghese N."/>
            <person name="Submissions S."/>
        </authorList>
    </citation>
    <scope>NUCLEOTIDE SEQUENCE [LARGE SCALE GENOMIC DNA]</scope>
    <source>
        <strain evidence="6">CGMCC 1.6489</strain>
    </source>
</reference>
<feature type="binding site" evidence="2">
    <location>
        <position position="255"/>
    </location>
    <ligand>
        <name>substrate</name>
    </ligand>
</feature>
<dbReference type="GO" id="GO:0009228">
    <property type="term" value="P:thiamine biosynthetic process"/>
    <property type="evidence" value="ECO:0007669"/>
    <property type="project" value="UniProtKB-KW"/>
</dbReference>
<keyword evidence="2" id="KW-0479">Metal-binding</keyword>
<evidence type="ECO:0000313" key="6">
    <source>
        <dbReference type="Proteomes" id="UP000198762"/>
    </source>
</evidence>
<comment type="similarity">
    <text evidence="2">Belongs to the thiamine-monophosphate kinase family.</text>
</comment>
<dbReference type="AlphaFoldDB" id="A0A1I0DZ54"/>
<dbReference type="STRING" id="430453.SAMN04487962_108126"/>
<feature type="domain" description="PurM-like N-terminal" evidence="3">
    <location>
        <begin position="28"/>
        <end position="138"/>
    </location>
</feature>
<dbReference type="PANTHER" id="PTHR30270">
    <property type="entry name" value="THIAMINE-MONOPHOSPHATE KINASE"/>
    <property type="match status" value="1"/>
</dbReference>
<keyword evidence="6" id="KW-1185">Reference proteome</keyword>
<dbReference type="SUPFAM" id="SSF56042">
    <property type="entry name" value="PurM C-terminal domain-like"/>
    <property type="match status" value="1"/>
</dbReference>
<dbReference type="Gene3D" id="3.30.1330.10">
    <property type="entry name" value="PurM-like, N-terminal domain"/>
    <property type="match status" value="1"/>
</dbReference>
<protein>
    <recommendedName>
        <fullName evidence="2">Thiamine-monophosphate kinase</fullName>
        <shortName evidence="2">TMP kinase</shortName>
        <shortName evidence="2">Thiamine-phosphate kinase</shortName>
        <ecNumber evidence="2">2.7.4.16</ecNumber>
    </recommendedName>
</protein>
<dbReference type="GO" id="GO:0005524">
    <property type="term" value="F:ATP binding"/>
    <property type="evidence" value="ECO:0007669"/>
    <property type="project" value="UniProtKB-UniRule"/>
</dbReference>
<accession>A0A1I0DZ54</accession>
<dbReference type="InterPro" id="IPR036921">
    <property type="entry name" value="PurM-like_N_sf"/>
</dbReference>
<feature type="binding site" evidence="2">
    <location>
        <position position="45"/>
    </location>
    <ligand>
        <name>Mg(2+)</name>
        <dbReference type="ChEBI" id="CHEBI:18420"/>
        <label>4</label>
    </ligand>
</feature>
<dbReference type="Pfam" id="PF00586">
    <property type="entry name" value="AIRS"/>
    <property type="match status" value="1"/>
</dbReference>
<dbReference type="PIRSF" id="PIRSF005303">
    <property type="entry name" value="Thiam_monoph_kin"/>
    <property type="match status" value="1"/>
</dbReference>
<dbReference type="HAMAP" id="MF_02128">
    <property type="entry name" value="TMP_kinase"/>
    <property type="match status" value="1"/>
</dbReference>
<dbReference type="SUPFAM" id="SSF55326">
    <property type="entry name" value="PurM N-terminal domain-like"/>
    <property type="match status" value="1"/>
</dbReference>
<feature type="binding site" evidence="2">
    <location>
        <position position="75"/>
    </location>
    <ligand>
        <name>Mg(2+)</name>
        <dbReference type="ChEBI" id="CHEBI:18420"/>
        <label>2</label>
    </ligand>
</feature>
<feature type="binding site" evidence="2">
    <location>
        <position position="309"/>
    </location>
    <ligand>
        <name>substrate</name>
    </ligand>
</feature>
<feature type="binding site" evidence="2">
    <location>
        <position position="209"/>
    </location>
    <ligand>
        <name>Mg(2+)</name>
        <dbReference type="ChEBI" id="CHEBI:18420"/>
        <label>3</label>
    </ligand>
</feature>
<dbReference type="GO" id="GO:0009229">
    <property type="term" value="P:thiamine diphosphate biosynthetic process"/>
    <property type="evidence" value="ECO:0007669"/>
    <property type="project" value="UniProtKB-UniRule"/>
</dbReference>
<dbReference type="EMBL" id="FOHZ01000008">
    <property type="protein sequence ID" value="SET38028.1"/>
    <property type="molecule type" value="Genomic_DNA"/>
</dbReference>
<dbReference type="InterPro" id="IPR010918">
    <property type="entry name" value="PurM-like_C_dom"/>
</dbReference>
<feature type="binding site" evidence="2">
    <location>
        <position position="47"/>
    </location>
    <ligand>
        <name>Mg(2+)</name>
        <dbReference type="ChEBI" id="CHEBI:18420"/>
        <label>1</label>
    </ligand>
</feature>
<dbReference type="InterPro" id="IPR036676">
    <property type="entry name" value="PurM-like_C_sf"/>
</dbReference>
<feature type="binding site" evidence="2">
    <location>
        <position position="212"/>
    </location>
    <ligand>
        <name>Mg(2+)</name>
        <dbReference type="ChEBI" id="CHEBI:18420"/>
        <label>5</label>
    </ligand>
</feature>
<feature type="binding site" evidence="2">
    <location>
        <position position="146"/>
    </location>
    <ligand>
        <name>ATP</name>
        <dbReference type="ChEBI" id="CHEBI:30616"/>
    </ligand>
</feature>
<proteinExistence type="inferred from homology"/>
<comment type="function">
    <text evidence="2">Catalyzes the ATP-dependent phosphorylation of thiamine-monophosphate (TMP) to form thiamine-pyrophosphate (TPP), the active form of vitamin B1.</text>
</comment>
<comment type="pathway">
    <text evidence="2">Cofactor biosynthesis; thiamine diphosphate biosynthesis; thiamine diphosphate from thiamine phosphate: step 1/1.</text>
</comment>
<feature type="binding site" evidence="2">
    <location>
        <position position="54"/>
    </location>
    <ligand>
        <name>substrate</name>
    </ligand>
</feature>
<dbReference type="NCBIfam" id="TIGR01379">
    <property type="entry name" value="thiL"/>
    <property type="match status" value="1"/>
</dbReference>
<feature type="domain" description="PurM-like C-terminal" evidence="4">
    <location>
        <begin position="150"/>
        <end position="290"/>
    </location>
</feature>
<dbReference type="OrthoDB" id="9802811at2"/>
<dbReference type="CDD" id="cd02194">
    <property type="entry name" value="ThiL"/>
    <property type="match status" value="1"/>
</dbReference>
<keyword evidence="2" id="KW-0808">Transferase</keyword>
<dbReference type="Gene3D" id="3.90.650.10">
    <property type="entry name" value="PurM-like C-terminal domain"/>
    <property type="match status" value="1"/>
</dbReference>
<dbReference type="GO" id="GO:0000287">
    <property type="term" value="F:magnesium ion binding"/>
    <property type="evidence" value="ECO:0007669"/>
    <property type="project" value="UniProtKB-UniRule"/>
</dbReference>
<dbReference type="GO" id="GO:0009030">
    <property type="term" value="F:thiamine-phosphate kinase activity"/>
    <property type="evidence" value="ECO:0007669"/>
    <property type="project" value="UniProtKB-UniRule"/>
</dbReference>
<comment type="catalytic activity">
    <reaction evidence="2">
        <text>thiamine phosphate + ATP = thiamine diphosphate + ADP</text>
        <dbReference type="Rhea" id="RHEA:15913"/>
        <dbReference type="ChEBI" id="CHEBI:30616"/>
        <dbReference type="ChEBI" id="CHEBI:37575"/>
        <dbReference type="ChEBI" id="CHEBI:58937"/>
        <dbReference type="ChEBI" id="CHEBI:456216"/>
        <dbReference type="EC" id="2.7.4.16"/>
    </reaction>
</comment>
<feature type="binding site" evidence="2">
    <location>
        <begin position="121"/>
        <end position="122"/>
    </location>
    <ligand>
        <name>ATP</name>
        <dbReference type="ChEBI" id="CHEBI:30616"/>
    </ligand>
</feature>
<dbReference type="RefSeq" id="WP_091851357.1">
    <property type="nucleotide sequence ID" value="NZ_FOHZ01000008.1"/>
</dbReference>
<keyword evidence="2" id="KW-0547">Nucleotide-binding</keyword>
<gene>
    <name evidence="2" type="primary">thiL</name>
    <name evidence="5" type="ORF">SAMN04487962_108126</name>
</gene>
<feature type="binding site" evidence="2">
    <location>
        <position position="122"/>
    </location>
    <ligand>
        <name>Mg(2+)</name>
        <dbReference type="ChEBI" id="CHEBI:18420"/>
        <label>1</label>
    </ligand>
</feature>
<dbReference type="EC" id="2.7.4.16" evidence="2"/>
<dbReference type="Pfam" id="PF02769">
    <property type="entry name" value="AIRS_C"/>
    <property type="match status" value="1"/>
</dbReference>
<dbReference type="InterPro" id="IPR016188">
    <property type="entry name" value="PurM-like_N"/>
</dbReference>
<dbReference type="UniPathway" id="UPA00060">
    <property type="reaction ID" value="UER00142"/>
</dbReference>
<evidence type="ECO:0000256" key="1">
    <source>
        <dbReference type="ARBA" id="ARBA00022977"/>
    </source>
</evidence>
<evidence type="ECO:0000259" key="3">
    <source>
        <dbReference type="Pfam" id="PF00586"/>
    </source>
</evidence>
<feature type="binding site" evidence="2">
    <location>
        <position position="75"/>
    </location>
    <ligand>
        <name>Mg(2+)</name>
        <dbReference type="ChEBI" id="CHEBI:18420"/>
        <label>3</label>
    </ligand>
</feature>
<keyword evidence="1 2" id="KW-0784">Thiamine biosynthesis</keyword>
<evidence type="ECO:0000259" key="4">
    <source>
        <dbReference type="Pfam" id="PF02769"/>
    </source>
</evidence>
<dbReference type="PANTHER" id="PTHR30270:SF0">
    <property type="entry name" value="THIAMINE-MONOPHOSPHATE KINASE"/>
    <property type="match status" value="1"/>
</dbReference>
<keyword evidence="2" id="KW-0067">ATP-binding</keyword>
<dbReference type="Proteomes" id="UP000198762">
    <property type="component" value="Unassembled WGS sequence"/>
</dbReference>
<evidence type="ECO:0000256" key="2">
    <source>
        <dbReference type="HAMAP-Rule" id="MF_02128"/>
    </source>
</evidence>
<feature type="binding site" evidence="2">
    <location>
        <position position="211"/>
    </location>
    <ligand>
        <name>ATP</name>
        <dbReference type="ChEBI" id="CHEBI:30616"/>
    </ligand>
</feature>
<dbReference type="InterPro" id="IPR006283">
    <property type="entry name" value="ThiL-like"/>
</dbReference>
<feature type="binding site" evidence="2">
    <location>
        <position position="75"/>
    </location>
    <ligand>
        <name>Mg(2+)</name>
        <dbReference type="ChEBI" id="CHEBI:18420"/>
        <label>4</label>
    </ligand>
</feature>
<feature type="binding site" evidence="2">
    <location>
        <position position="30"/>
    </location>
    <ligand>
        <name>Mg(2+)</name>
        <dbReference type="ChEBI" id="CHEBI:18420"/>
        <label>3</label>
    </ligand>
</feature>
<comment type="caution">
    <text evidence="2">Lacks conserved residue(s) required for the propagation of feature annotation.</text>
</comment>
<feature type="binding site" evidence="2">
    <location>
        <position position="30"/>
    </location>
    <ligand>
        <name>Mg(2+)</name>
        <dbReference type="ChEBI" id="CHEBI:18420"/>
        <label>4</label>
    </ligand>
</feature>
<feature type="binding site" evidence="2">
    <location>
        <position position="47"/>
    </location>
    <ligand>
        <name>Mg(2+)</name>
        <dbReference type="ChEBI" id="CHEBI:18420"/>
        <label>2</label>
    </ligand>
</feature>
<name>A0A1I0DZ54_9GAMM</name>